<keyword evidence="3" id="KW-1185">Reference proteome</keyword>
<dbReference type="RefSeq" id="WP_217677614.1">
    <property type="nucleotide sequence ID" value="NZ_JAHRVA010000003.1"/>
</dbReference>
<dbReference type="InterPro" id="IPR048423">
    <property type="entry name" value="DRL_cat"/>
</dbReference>
<dbReference type="PANTHER" id="PTHR37850:SF3">
    <property type="entry name" value="BLR7815 PROTEIN"/>
    <property type="match status" value="1"/>
</dbReference>
<comment type="caution">
    <text evidence="2">The sequence shown here is derived from an EMBL/GenBank/DDBJ whole genome shotgun (WGS) entry which is preliminary data.</text>
</comment>
<evidence type="ECO:0000313" key="2">
    <source>
        <dbReference type="EMBL" id="MBV2143621.1"/>
    </source>
</evidence>
<reference evidence="2 3" key="1">
    <citation type="submission" date="2021-06" db="EMBL/GenBank/DDBJ databases">
        <title>Falsochrobactrum tianjin sp.nov., a new petroleum-degrading bacteria isolated from oily soils.</title>
        <authorList>
            <person name="Chen G."/>
            <person name="Chen H."/>
            <person name="Tian J."/>
            <person name="Qing J."/>
            <person name="Zhong L."/>
            <person name="Ma W."/>
            <person name="Song Y."/>
            <person name="Cui X."/>
            <person name="Yan B."/>
        </authorList>
    </citation>
    <scope>NUCLEOTIDE SEQUENCE [LARGE SCALE GENOMIC DNA]</scope>
    <source>
        <strain evidence="2 3">TDYN1</strain>
    </source>
</reference>
<keyword evidence="2" id="KW-0282">Flagellum</keyword>
<name>A0A949PPE8_9HYPH</name>
<evidence type="ECO:0000259" key="1">
    <source>
        <dbReference type="Pfam" id="PF21135"/>
    </source>
</evidence>
<proteinExistence type="predicted"/>
<dbReference type="Proteomes" id="UP000752297">
    <property type="component" value="Unassembled WGS sequence"/>
</dbReference>
<dbReference type="EMBL" id="JAHRVA010000003">
    <property type="protein sequence ID" value="MBV2143621.1"/>
    <property type="molecule type" value="Genomic_DNA"/>
</dbReference>
<organism evidence="2 3">
    <name type="scientific">Falsochrobactrum tianjinense</name>
    <dbReference type="NCBI Taxonomy" id="2706015"/>
    <lineage>
        <taxon>Bacteria</taxon>
        <taxon>Pseudomonadati</taxon>
        <taxon>Pseudomonadota</taxon>
        <taxon>Alphaproteobacteria</taxon>
        <taxon>Hyphomicrobiales</taxon>
        <taxon>Brucellaceae</taxon>
        <taxon>Falsochrobactrum</taxon>
    </lineage>
</organism>
<dbReference type="AlphaFoldDB" id="A0A949PPE8"/>
<gene>
    <name evidence="2" type="ORF">KUG47_08925</name>
</gene>
<keyword evidence="2" id="KW-0969">Cilium</keyword>
<accession>A0A949PPE8</accession>
<protein>
    <submittedName>
        <fullName evidence="2">Flagellar biosynthesis protein FlgA</fullName>
    </submittedName>
</protein>
<feature type="domain" description="Oxidoreductase DRL-like catalytic" evidence="1">
    <location>
        <begin position="156"/>
        <end position="349"/>
    </location>
</feature>
<sequence length="466" mass="49816">MNHLRYFSGRNSRNVECAIVGSGGFGRSFLAQARHVLGLNCRVAFDRETGIAAQALASVGIDPASIVECHDADTVRAVWAAGKALACADPELIRALPVEVVLEATGNPEAGARHARIAIEADKHVIMVTKETESVIGPILARLAAARGKVVSPVDGDQPSLLIGLASWAQVIGLEIIAAGKSSEYDFVFNPANETITSNGVTITAQGFGEWIDAGDRDWAEVAKMRATLASHLPQRAVPDLCEMTVVANNLGLIADRADFHAPIARITEIADFMTRKSDGGLLASSGILDVFHCLRLPGEPSFAGGVFVTVSCKDDETWEMLREKGHVVARNRRAAMLGLPRHLLGLEAATSVFEAALLGVSSGMEHPRPVMDLTAYADANLPAGSLLVAQGHHHTIRDVSARLTPASVLMNDAPVPYYLLSGRRLKRDVKAGKTILCGDVELDESSELLKLRRQQDAIPPGSWQE</sequence>
<dbReference type="PANTHER" id="PTHR37850">
    <property type="entry name" value="STRU PROTEIN"/>
    <property type="match status" value="1"/>
</dbReference>
<keyword evidence="2" id="KW-0966">Cell projection</keyword>
<dbReference type="Pfam" id="PF21135">
    <property type="entry name" value="DRL_cat"/>
    <property type="match status" value="1"/>
</dbReference>
<evidence type="ECO:0000313" key="3">
    <source>
        <dbReference type="Proteomes" id="UP000752297"/>
    </source>
</evidence>